<sequence>MDFGASDIVRGIELALTIYQYGFVEENAADYRYRNFQEDIFNFRRLLQRLNQSLRRAQRRYLDRGPNLGIEPYDPFEQDFEDERKTIVGDFLGTLNQCESLLKENQRYRAEAGQRSGPLLNLQWNLTQQEQRVDDLRRRLHFHTEKIRFVIDRLQLDLLTDLDATANDLVGLAEQNLDVSDDILFELNRFRQDLFGYFAGQGNLDNRHPDRIHVASAEITTRFRSYLKVDAPTSTSDGIPLAQGFDALLLHFQQSARGSDQTPEKYLSFLKARWLLGCLKASPDYQRARPGLYFKRAINQLDRAILTKARRQAEIVAYEEAVFLDLPETFFRIWPEPTTSATSRRKQPDQLTPRANEIQVAHIELDSHDESSTAFVTIFKSTENHYRLVHETQQSDQRIIVPQQIDTCTDRLIPRYALPSVAAPQPEIAIWSRNEEFLYQFKSTNELYEFQTAFTGYQIPYDHGRPNIRCQFSDEVSFLDCEGRIQLWQDPITVPPSVGGEISRASTFTTSATSGSGGRYSQHGSLISTTAPTTTVIYAQDGWQASRPKMAAVVIFAEIKAKGASRFMTIFLELEDHVRILPKECSCHENYNKCSKLVLGRLDKRKMALTAASSETNGQGQPNPNTFDIFPFRLPRGERFNELTLKRTEYLVLKFKGLQEKQQFHQELDVRFRIRDKQLQEQRDFFSDFQRRGNQPQRLHSNNTQRPTRVSTSPNSATFSISPPRVSLLDSGPTLAEAIEANRNQSSNSTSLSTSPRTPSSTHTQRTSVTSIGGPSSDTGAELDRQVSSQSSRSISRPTSLITNALRRHTNSSRP</sequence>
<feature type="compositionally biased region" description="Low complexity" evidence="2">
    <location>
        <begin position="786"/>
        <end position="797"/>
    </location>
</feature>
<gene>
    <name evidence="3" type="ORF">BTJ68_01099</name>
</gene>
<feature type="coiled-coil region" evidence="1">
    <location>
        <begin position="119"/>
        <end position="146"/>
    </location>
</feature>
<protein>
    <submittedName>
        <fullName evidence="3">Uncharacterized protein</fullName>
    </submittedName>
</protein>
<feature type="compositionally biased region" description="Low complexity" evidence="2">
    <location>
        <begin position="744"/>
        <end position="768"/>
    </location>
</feature>
<dbReference type="EMBL" id="MUNK01000006">
    <property type="protein sequence ID" value="OTA39007.1"/>
    <property type="molecule type" value="Genomic_DNA"/>
</dbReference>
<evidence type="ECO:0000313" key="4">
    <source>
        <dbReference type="Proteomes" id="UP000194280"/>
    </source>
</evidence>
<feature type="region of interest" description="Disordered" evidence="2">
    <location>
        <begin position="687"/>
        <end position="815"/>
    </location>
</feature>
<keyword evidence="4" id="KW-1185">Reference proteome</keyword>
<name>A0A1Z5TSM1_HORWE</name>
<keyword evidence="1" id="KW-0175">Coiled coil</keyword>
<feature type="compositionally biased region" description="Polar residues" evidence="2">
    <location>
        <begin position="769"/>
        <end position="779"/>
    </location>
</feature>
<dbReference type="VEuPathDB" id="FungiDB:BTJ68_01099"/>
<reference evidence="3 4" key="1">
    <citation type="submission" date="2017-01" db="EMBL/GenBank/DDBJ databases">
        <title>The recent genome duplication of the halophilic yeast Hortaea werneckii: insights from long-read sequencing.</title>
        <authorList>
            <person name="Sinha S."/>
            <person name="Flibotte S."/>
            <person name="Neira M."/>
            <person name="Lenassi M."/>
            <person name="Gostincar C."/>
            <person name="Stajich J.E."/>
            <person name="Nislow C.E."/>
        </authorList>
    </citation>
    <scope>NUCLEOTIDE SEQUENCE [LARGE SCALE GENOMIC DNA]</scope>
    <source>
        <strain evidence="3 4">EXF-2000</strain>
    </source>
</reference>
<organism evidence="3 4">
    <name type="scientific">Hortaea werneckii EXF-2000</name>
    <dbReference type="NCBI Taxonomy" id="1157616"/>
    <lineage>
        <taxon>Eukaryota</taxon>
        <taxon>Fungi</taxon>
        <taxon>Dikarya</taxon>
        <taxon>Ascomycota</taxon>
        <taxon>Pezizomycotina</taxon>
        <taxon>Dothideomycetes</taxon>
        <taxon>Dothideomycetidae</taxon>
        <taxon>Mycosphaerellales</taxon>
        <taxon>Teratosphaeriaceae</taxon>
        <taxon>Hortaea</taxon>
    </lineage>
</organism>
<dbReference type="AlphaFoldDB" id="A0A1Z5TSM1"/>
<feature type="compositionally biased region" description="Polar residues" evidence="2">
    <location>
        <begin position="692"/>
        <end position="721"/>
    </location>
</feature>
<feature type="compositionally biased region" description="Basic residues" evidence="2">
    <location>
        <begin position="806"/>
        <end position="815"/>
    </location>
</feature>
<accession>A0A1Z5TSM1</accession>
<evidence type="ECO:0000313" key="3">
    <source>
        <dbReference type="EMBL" id="OTA39007.1"/>
    </source>
</evidence>
<comment type="caution">
    <text evidence="3">The sequence shown here is derived from an EMBL/GenBank/DDBJ whole genome shotgun (WGS) entry which is preliminary data.</text>
</comment>
<proteinExistence type="predicted"/>
<dbReference type="InParanoid" id="A0A1Z5TSM1"/>
<dbReference type="Proteomes" id="UP000194280">
    <property type="component" value="Unassembled WGS sequence"/>
</dbReference>
<dbReference type="OrthoDB" id="5400409at2759"/>
<evidence type="ECO:0000256" key="2">
    <source>
        <dbReference type="SAM" id="MobiDB-lite"/>
    </source>
</evidence>
<evidence type="ECO:0000256" key="1">
    <source>
        <dbReference type="SAM" id="Coils"/>
    </source>
</evidence>